<dbReference type="InterPro" id="IPR036388">
    <property type="entry name" value="WH-like_DNA-bd_sf"/>
</dbReference>
<evidence type="ECO:0000259" key="5">
    <source>
        <dbReference type="PROSITE" id="PS50931"/>
    </source>
</evidence>
<gene>
    <name evidence="6" type="ordered locus">Lcho_3860</name>
</gene>
<keyword evidence="4" id="KW-0804">Transcription</keyword>
<dbReference type="STRING" id="395495.Lcho_3860"/>
<reference evidence="6 7" key="1">
    <citation type="submission" date="2008-03" db="EMBL/GenBank/DDBJ databases">
        <title>Complete sequence of Leptothrix cholodnii SP-6.</title>
        <authorList>
            <consortium name="US DOE Joint Genome Institute"/>
            <person name="Copeland A."/>
            <person name="Lucas S."/>
            <person name="Lapidus A."/>
            <person name="Glavina del Rio T."/>
            <person name="Dalin E."/>
            <person name="Tice H."/>
            <person name="Bruce D."/>
            <person name="Goodwin L."/>
            <person name="Pitluck S."/>
            <person name="Chertkov O."/>
            <person name="Brettin T."/>
            <person name="Detter J.C."/>
            <person name="Han C."/>
            <person name="Kuske C.R."/>
            <person name="Schmutz J."/>
            <person name="Larimer F."/>
            <person name="Land M."/>
            <person name="Hauser L."/>
            <person name="Kyrpides N."/>
            <person name="Lykidis A."/>
            <person name="Emerson D."/>
            <person name="Richardson P."/>
        </authorList>
    </citation>
    <scope>NUCLEOTIDE SEQUENCE [LARGE SCALE GENOMIC DNA]</scope>
    <source>
        <strain evidence="7">ATCC 51168 / LMG 8142 / SP-6</strain>
    </source>
</reference>
<dbReference type="Pfam" id="PF03466">
    <property type="entry name" value="LysR_substrate"/>
    <property type="match status" value="1"/>
</dbReference>
<evidence type="ECO:0000256" key="4">
    <source>
        <dbReference type="ARBA" id="ARBA00023163"/>
    </source>
</evidence>
<dbReference type="PROSITE" id="PS50931">
    <property type="entry name" value="HTH_LYSR"/>
    <property type="match status" value="1"/>
</dbReference>
<dbReference type="InterPro" id="IPR000847">
    <property type="entry name" value="LysR_HTH_N"/>
</dbReference>
<dbReference type="SUPFAM" id="SSF46785">
    <property type="entry name" value="Winged helix' DNA-binding domain"/>
    <property type="match status" value="1"/>
</dbReference>
<evidence type="ECO:0000256" key="3">
    <source>
        <dbReference type="ARBA" id="ARBA00023125"/>
    </source>
</evidence>
<dbReference type="PANTHER" id="PTHR30537:SF79">
    <property type="entry name" value="TRANSCRIPTIONAL REGULATOR-RELATED"/>
    <property type="match status" value="1"/>
</dbReference>
<accession>B1Y7G6</accession>
<protein>
    <submittedName>
        <fullName evidence="6">Transcriptional regulator, LysR family</fullName>
    </submittedName>
</protein>
<dbReference type="InterPro" id="IPR005119">
    <property type="entry name" value="LysR_subst-bd"/>
</dbReference>
<keyword evidence="7" id="KW-1185">Reference proteome</keyword>
<dbReference type="GO" id="GO:0003700">
    <property type="term" value="F:DNA-binding transcription factor activity"/>
    <property type="evidence" value="ECO:0007669"/>
    <property type="project" value="InterPro"/>
</dbReference>
<dbReference type="OrthoDB" id="5526340at2"/>
<dbReference type="SUPFAM" id="SSF53850">
    <property type="entry name" value="Periplasmic binding protein-like II"/>
    <property type="match status" value="1"/>
</dbReference>
<evidence type="ECO:0000256" key="2">
    <source>
        <dbReference type="ARBA" id="ARBA00023015"/>
    </source>
</evidence>
<sequence length="306" mass="32337">MSTPSDLRFPSIDALRAFDAVARLGSYERAADELAITASAVSKRIVTLEDLLGAALLVRGARALALTAHGKEYLAQVRAALGLLATVPLHQRARQRMQKLRVSAPPTFARLILVPALEQYTAAHPQVELEVVLSIPFLEHAGSAEADVEIRHGDAAAFGAAPLMHDCVVPLASPGLLARCGLPAEPADLARFALLRTPVEPWSPWLRAAGLDWPEPSTGPRLVDLGLTLEAAVCGQGIALARPSLARHWLDSGTLRPVLKVTATPASQYFQLVQTANPAALDFSSWLAGVCADAAARGREALSAAA</sequence>
<organism evidence="6 7">
    <name type="scientific">Leptothrix cholodnii (strain ATCC 51168 / LMG 8142 / SP-6)</name>
    <name type="common">Leptothrix discophora (strain SP-6)</name>
    <dbReference type="NCBI Taxonomy" id="395495"/>
    <lineage>
        <taxon>Bacteria</taxon>
        <taxon>Pseudomonadati</taxon>
        <taxon>Pseudomonadota</taxon>
        <taxon>Betaproteobacteria</taxon>
        <taxon>Burkholderiales</taxon>
        <taxon>Sphaerotilaceae</taxon>
        <taxon>Leptothrix</taxon>
    </lineage>
</organism>
<evidence type="ECO:0000313" key="6">
    <source>
        <dbReference type="EMBL" id="ACB36114.1"/>
    </source>
</evidence>
<name>B1Y7G6_LEPCP</name>
<dbReference type="InterPro" id="IPR036390">
    <property type="entry name" value="WH_DNA-bd_sf"/>
</dbReference>
<dbReference type="AlphaFoldDB" id="B1Y7G6"/>
<keyword evidence="2" id="KW-0805">Transcription regulation</keyword>
<dbReference type="Pfam" id="PF00126">
    <property type="entry name" value="HTH_1"/>
    <property type="match status" value="1"/>
</dbReference>
<dbReference type="RefSeq" id="WP_012348861.1">
    <property type="nucleotide sequence ID" value="NC_010524.1"/>
</dbReference>
<dbReference type="Proteomes" id="UP000001693">
    <property type="component" value="Chromosome"/>
</dbReference>
<comment type="similarity">
    <text evidence="1">Belongs to the LysR transcriptional regulatory family.</text>
</comment>
<dbReference type="HOGENOM" id="CLU_039613_37_0_4"/>
<evidence type="ECO:0000313" key="7">
    <source>
        <dbReference type="Proteomes" id="UP000001693"/>
    </source>
</evidence>
<dbReference type="InterPro" id="IPR058163">
    <property type="entry name" value="LysR-type_TF_proteobact-type"/>
</dbReference>
<dbReference type="eggNOG" id="COG0583">
    <property type="taxonomic scope" value="Bacteria"/>
</dbReference>
<dbReference type="Gene3D" id="1.10.10.10">
    <property type="entry name" value="Winged helix-like DNA-binding domain superfamily/Winged helix DNA-binding domain"/>
    <property type="match status" value="1"/>
</dbReference>
<dbReference type="EMBL" id="CP001013">
    <property type="protein sequence ID" value="ACB36114.1"/>
    <property type="molecule type" value="Genomic_DNA"/>
</dbReference>
<feature type="domain" description="HTH lysR-type" evidence="5">
    <location>
        <begin position="10"/>
        <end position="67"/>
    </location>
</feature>
<dbReference type="GO" id="GO:0043565">
    <property type="term" value="F:sequence-specific DNA binding"/>
    <property type="evidence" value="ECO:0007669"/>
    <property type="project" value="TreeGrafter"/>
</dbReference>
<dbReference type="PANTHER" id="PTHR30537">
    <property type="entry name" value="HTH-TYPE TRANSCRIPTIONAL REGULATOR"/>
    <property type="match status" value="1"/>
</dbReference>
<keyword evidence="3" id="KW-0238">DNA-binding</keyword>
<dbReference type="KEGG" id="lch:Lcho_3860"/>
<proteinExistence type="inferred from homology"/>
<dbReference type="Gene3D" id="3.40.190.10">
    <property type="entry name" value="Periplasmic binding protein-like II"/>
    <property type="match status" value="2"/>
</dbReference>
<dbReference type="GO" id="GO:0006351">
    <property type="term" value="P:DNA-templated transcription"/>
    <property type="evidence" value="ECO:0007669"/>
    <property type="project" value="TreeGrafter"/>
</dbReference>
<evidence type="ECO:0000256" key="1">
    <source>
        <dbReference type="ARBA" id="ARBA00009437"/>
    </source>
</evidence>